<dbReference type="GO" id="GO:0005506">
    <property type="term" value="F:iron ion binding"/>
    <property type="evidence" value="ECO:0007669"/>
    <property type="project" value="InterPro"/>
</dbReference>
<dbReference type="GO" id="GO:0004497">
    <property type="term" value="F:monooxygenase activity"/>
    <property type="evidence" value="ECO:0007669"/>
    <property type="project" value="UniProtKB-KW"/>
</dbReference>
<dbReference type="PROSITE" id="PS00086">
    <property type="entry name" value="CYTOCHROME_P450"/>
    <property type="match status" value="1"/>
</dbReference>
<dbReference type="OrthoDB" id="3209493at2"/>
<dbReference type="EMBL" id="PVTF01000006">
    <property type="protein sequence ID" value="PRY40323.1"/>
    <property type="molecule type" value="Genomic_DNA"/>
</dbReference>
<comment type="similarity">
    <text evidence="1 2">Belongs to the cytochrome P450 family.</text>
</comment>
<protein>
    <submittedName>
        <fullName evidence="3">Cytochrome P450</fullName>
    </submittedName>
</protein>
<organism evidence="3 4">
    <name type="scientific">Umezawaea tangerina</name>
    <dbReference type="NCBI Taxonomy" id="84725"/>
    <lineage>
        <taxon>Bacteria</taxon>
        <taxon>Bacillati</taxon>
        <taxon>Actinomycetota</taxon>
        <taxon>Actinomycetes</taxon>
        <taxon>Pseudonocardiales</taxon>
        <taxon>Pseudonocardiaceae</taxon>
        <taxon>Umezawaea</taxon>
    </lineage>
</organism>
<dbReference type="Gene3D" id="1.10.630.10">
    <property type="entry name" value="Cytochrome P450"/>
    <property type="match status" value="1"/>
</dbReference>
<dbReference type="InterPro" id="IPR036396">
    <property type="entry name" value="Cyt_P450_sf"/>
</dbReference>
<keyword evidence="4" id="KW-1185">Reference proteome</keyword>
<dbReference type="InterPro" id="IPR017972">
    <property type="entry name" value="Cyt_P450_CS"/>
</dbReference>
<dbReference type="PANTHER" id="PTHR46696:SF6">
    <property type="entry name" value="P450, PUTATIVE (EUROFUNG)-RELATED"/>
    <property type="match status" value="1"/>
</dbReference>
<sequence>MRSNGEPGGASAHDLAKDFDHLDPAVARVIHETTAELRRGCPVARSGAHGGFVALTKQADIITAAMRHDEFSSAVDGIGATMLLPGTGGVNAPLFESDPPEHNDWRKLMSPFFTPTAAAEHEERVRVLTRRVVRELRPQGRSDLVADLAARIPPVLVAVLLGVPPEQHDDLARHARSMTSATSAAEAAAAGEAFADFLSAQIRDRRGRPGSDVLTAVVNADFGRGPASDGELLKFAFLMVAAGHLTTTDTIANTALVLALDPELRGRVVADPALIPELIEESVRHESAVAATGRRVLVDTRIGEVDLKPGERLLLLWGSGNRDEDVVDDGDVFRLGRGRGRQLGWGAGVHRCLGQHLARVELRVVFEELLAAIPSFELEPGFEPERTFGVLRGVRALPVRWPVEA</sequence>
<name>A0A2T0T3W2_9PSEU</name>
<evidence type="ECO:0000256" key="2">
    <source>
        <dbReference type="RuleBase" id="RU000461"/>
    </source>
</evidence>
<keyword evidence="2" id="KW-0408">Iron</keyword>
<evidence type="ECO:0000256" key="1">
    <source>
        <dbReference type="ARBA" id="ARBA00010617"/>
    </source>
</evidence>
<dbReference type="Proteomes" id="UP000239494">
    <property type="component" value="Unassembled WGS sequence"/>
</dbReference>
<dbReference type="SUPFAM" id="SSF48264">
    <property type="entry name" value="Cytochrome P450"/>
    <property type="match status" value="1"/>
</dbReference>
<dbReference type="GO" id="GO:0020037">
    <property type="term" value="F:heme binding"/>
    <property type="evidence" value="ECO:0007669"/>
    <property type="project" value="InterPro"/>
</dbReference>
<dbReference type="Pfam" id="PF00067">
    <property type="entry name" value="p450"/>
    <property type="match status" value="1"/>
</dbReference>
<keyword evidence="2" id="KW-0349">Heme</keyword>
<keyword evidence="2" id="KW-0503">Monooxygenase</keyword>
<evidence type="ECO:0000313" key="4">
    <source>
        <dbReference type="Proteomes" id="UP000239494"/>
    </source>
</evidence>
<gene>
    <name evidence="3" type="ORF">CLV43_10657</name>
</gene>
<dbReference type="GO" id="GO:0016705">
    <property type="term" value="F:oxidoreductase activity, acting on paired donors, with incorporation or reduction of molecular oxygen"/>
    <property type="evidence" value="ECO:0007669"/>
    <property type="project" value="InterPro"/>
</dbReference>
<reference evidence="3 4" key="1">
    <citation type="submission" date="2018-03" db="EMBL/GenBank/DDBJ databases">
        <title>Genomic Encyclopedia of Archaeal and Bacterial Type Strains, Phase II (KMG-II): from individual species to whole genera.</title>
        <authorList>
            <person name="Goeker M."/>
        </authorList>
    </citation>
    <scope>NUCLEOTIDE SEQUENCE [LARGE SCALE GENOMIC DNA]</scope>
    <source>
        <strain evidence="3 4">DSM 44720</strain>
    </source>
</reference>
<accession>A0A2T0T3W2</accession>
<keyword evidence="2" id="KW-0560">Oxidoreductase</keyword>
<keyword evidence="2" id="KW-0479">Metal-binding</keyword>
<evidence type="ECO:0000313" key="3">
    <source>
        <dbReference type="EMBL" id="PRY40323.1"/>
    </source>
</evidence>
<dbReference type="RefSeq" id="WP_106188901.1">
    <property type="nucleotide sequence ID" value="NZ_PVTF01000006.1"/>
</dbReference>
<comment type="caution">
    <text evidence="3">The sequence shown here is derived from an EMBL/GenBank/DDBJ whole genome shotgun (WGS) entry which is preliminary data.</text>
</comment>
<dbReference type="AlphaFoldDB" id="A0A2T0T3W2"/>
<proteinExistence type="inferred from homology"/>
<dbReference type="PANTHER" id="PTHR46696">
    <property type="entry name" value="P450, PUTATIVE (EUROFUNG)-RELATED"/>
    <property type="match status" value="1"/>
</dbReference>
<dbReference type="InterPro" id="IPR002397">
    <property type="entry name" value="Cyt_P450_B"/>
</dbReference>
<dbReference type="PRINTS" id="PR00359">
    <property type="entry name" value="BP450"/>
</dbReference>
<dbReference type="InterPro" id="IPR001128">
    <property type="entry name" value="Cyt_P450"/>
</dbReference>